<dbReference type="Proteomes" id="UP000005239">
    <property type="component" value="Unassembled WGS sequence"/>
</dbReference>
<feature type="coiled-coil region" evidence="1">
    <location>
        <begin position="336"/>
        <end position="381"/>
    </location>
</feature>
<dbReference type="EnsemblMetazoa" id="PPA46722.1">
    <property type="protein sequence ID" value="PPA46722.1"/>
    <property type="gene ID" value="WBGene00304501"/>
</dbReference>
<organism evidence="2 3">
    <name type="scientific">Pristionchus pacificus</name>
    <name type="common">Parasitic nematode worm</name>
    <dbReference type="NCBI Taxonomy" id="54126"/>
    <lineage>
        <taxon>Eukaryota</taxon>
        <taxon>Metazoa</taxon>
        <taxon>Ecdysozoa</taxon>
        <taxon>Nematoda</taxon>
        <taxon>Chromadorea</taxon>
        <taxon>Rhabditida</taxon>
        <taxon>Rhabditina</taxon>
        <taxon>Diplogasteromorpha</taxon>
        <taxon>Diplogasteroidea</taxon>
        <taxon>Neodiplogasteridae</taxon>
        <taxon>Pristionchus</taxon>
    </lineage>
</organism>
<keyword evidence="3" id="KW-1185">Reference proteome</keyword>
<sequence>MAAVREILEFKEKVWLGDTILCGQIADGTRFYYQLIDDVLYLRFQQFETFTKIPGNLFRIARVGDSIILHTKEKKLHRVKFIKDSPPQIVFFRDIAENEHYGLESIMGREVGGDHFYYRISETPEKGSIRIDLSDEELEDAYPTGIHRGKIVYNKRVYGLAAPRIINASQNIIIIEHDEILANSRSEGSHATAFLADDSSPLIYLINIDGKILVANTENLQIAALKRKPQPGDNMKNTVFRWTNIVGIHDGIITCEGRTLQKGCAYCVYSAPLPTDSMGKESVSTEPKADLEPLLKLVTLLTGKEVDMAKLTQLLGAATASTPPAAPPVDTNDAKMAEMQAMIDKLSNKLTDLDRSSQQKIQELESKLAQKEDSVTSTSQSVDKLSFTKVEDLADHLVCFQVENGTLFYFKNYKPHQLFTVVGEKRVEADLSALNGATDCSFKGTIGNRAYFTSVVGKKLKFHSATFTDGQIDFHELSEVKTTDISLLPSQPYYCLEKAKEWNIFRYDESFSSSEGETFDISEVDYLRKYEGRYHRGHLYLFRESAEESIKKVNDKVITIEHPLLEDAFYHVLQHSDFIYILNGEEHVLLILDTESLQLIKFPYESPKDCDAHSIVGVRDGIITVKFEGSFGRHLASSRIPDI</sequence>
<evidence type="ECO:0000313" key="3">
    <source>
        <dbReference type="Proteomes" id="UP000005239"/>
    </source>
</evidence>
<accession>A0A8R1Z682</accession>
<keyword evidence="1" id="KW-0175">Coiled coil</keyword>
<name>A0A8R1Z682_PRIPA</name>
<proteinExistence type="predicted"/>
<reference evidence="2" key="2">
    <citation type="submission" date="2022-06" db="UniProtKB">
        <authorList>
            <consortium name="EnsemblMetazoa"/>
        </authorList>
    </citation>
    <scope>IDENTIFICATION</scope>
    <source>
        <strain evidence="2">PS312</strain>
    </source>
</reference>
<evidence type="ECO:0000256" key="1">
    <source>
        <dbReference type="SAM" id="Coils"/>
    </source>
</evidence>
<dbReference type="AlphaFoldDB" id="A0A8R1Z682"/>
<reference evidence="3" key="1">
    <citation type="journal article" date="2008" name="Nat. Genet.">
        <title>The Pristionchus pacificus genome provides a unique perspective on nematode lifestyle and parasitism.</title>
        <authorList>
            <person name="Dieterich C."/>
            <person name="Clifton S.W."/>
            <person name="Schuster L.N."/>
            <person name="Chinwalla A."/>
            <person name="Delehaunty K."/>
            <person name="Dinkelacker I."/>
            <person name="Fulton L."/>
            <person name="Fulton R."/>
            <person name="Godfrey J."/>
            <person name="Minx P."/>
            <person name="Mitreva M."/>
            <person name="Roeseler W."/>
            <person name="Tian H."/>
            <person name="Witte H."/>
            <person name="Yang S.P."/>
            <person name="Wilson R.K."/>
            <person name="Sommer R.J."/>
        </authorList>
    </citation>
    <scope>NUCLEOTIDE SEQUENCE [LARGE SCALE GENOMIC DNA]</scope>
    <source>
        <strain evidence="3">PS312</strain>
    </source>
</reference>
<protein>
    <submittedName>
        <fullName evidence="2">Uncharacterized protein</fullName>
    </submittedName>
</protein>
<evidence type="ECO:0000313" key="2">
    <source>
        <dbReference type="EnsemblMetazoa" id="PPA46722.1"/>
    </source>
</evidence>
<gene>
    <name evidence="2" type="primary">WBGene00304501</name>
</gene>